<evidence type="ECO:0000256" key="1">
    <source>
        <dbReference type="ARBA" id="ARBA00004651"/>
    </source>
</evidence>
<feature type="transmembrane region" description="Helical" evidence="6">
    <location>
        <begin position="209"/>
        <end position="230"/>
    </location>
</feature>
<name>A0A133XW00_9ACTN</name>
<dbReference type="PATRIC" id="fig|1393034.3.peg.455"/>
<accession>A0A133XW00</accession>
<gene>
    <name evidence="8" type="ORF">HMPREF3192_00474</name>
</gene>
<dbReference type="OrthoDB" id="3186511at2"/>
<dbReference type="STRING" id="1393034.HMPREF3192_00474"/>
<evidence type="ECO:0000256" key="6">
    <source>
        <dbReference type="SAM" id="Phobius"/>
    </source>
</evidence>
<protein>
    <submittedName>
        <fullName evidence="8">Bacterial type II secretion system protein F domain protein</fullName>
    </submittedName>
</protein>
<proteinExistence type="predicted"/>
<organism evidence="8 9">
    <name type="scientific">Atopobium deltae</name>
    <dbReference type="NCBI Taxonomy" id="1393034"/>
    <lineage>
        <taxon>Bacteria</taxon>
        <taxon>Bacillati</taxon>
        <taxon>Actinomycetota</taxon>
        <taxon>Coriobacteriia</taxon>
        <taxon>Coriobacteriales</taxon>
        <taxon>Atopobiaceae</taxon>
        <taxon>Atopobium</taxon>
    </lineage>
</organism>
<dbReference type="GO" id="GO:0005886">
    <property type="term" value="C:plasma membrane"/>
    <property type="evidence" value="ECO:0007669"/>
    <property type="project" value="UniProtKB-SubCell"/>
</dbReference>
<evidence type="ECO:0000313" key="9">
    <source>
        <dbReference type="Proteomes" id="UP000070675"/>
    </source>
</evidence>
<keyword evidence="2" id="KW-1003">Cell membrane</keyword>
<dbReference type="AlphaFoldDB" id="A0A133XW00"/>
<dbReference type="EMBL" id="LSCR01000006">
    <property type="protein sequence ID" value="KXB35109.1"/>
    <property type="molecule type" value="Genomic_DNA"/>
</dbReference>
<dbReference type="PANTHER" id="PTHR35007">
    <property type="entry name" value="INTEGRAL MEMBRANE PROTEIN-RELATED"/>
    <property type="match status" value="1"/>
</dbReference>
<sequence>MNIAFVVHGALLSSLVFIWAFVISASASSKSVSPKVLSATKKQRQTLERSVFVHAASSGKLVQNLLVKLCIQGLEAKLFAGKKKRKQEQQECLRELPVFLDILNLGLSANMSFDASLRLYCERFDNALSRKLAAALLSWEIGVTSRNEALYDLAEQLQQQPFRCFAHAVDEALLFGTPLAQALSVQAASIRAEQHSLLEQQIEKVPIKMLIPLGTLIVPAMLLAILGPLLSSAMQFS</sequence>
<dbReference type="Pfam" id="PF00482">
    <property type="entry name" value="T2SSF"/>
    <property type="match status" value="1"/>
</dbReference>
<dbReference type="Proteomes" id="UP000070675">
    <property type="component" value="Unassembled WGS sequence"/>
</dbReference>
<keyword evidence="5 6" id="KW-0472">Membrane</keyword>
<keyword evidence="4 6" id="KW-1133">Transmembrane helix</keyword>
<evidence type="ECO:0000256" key="3">
    <source>
        <dbReference type="ARBA" id="ARBA00022692"/>
    </source>
</evidence>
<dbReference type="PANTHER" id="PTHR35007:SF2">
    <property type="entry name" value="PILUS ASSEMBLE PROTEIN"/>
    <property type="match status" value="1"/>
</dbReference>
<keyword evidence="9" id="KW-1185">Reference proteome</keyword>
<dbReference type="InterPro" id="IPR018076">
    <property type="entry name" value="T2SS_GspF_dom"/>
</dbReference>
<evidence type="ECO:0000256" key="5">
    <source>
        <dbReference type="ARBA" id="ARBA00023136"/>
    </source>
</evidence>
<comment type="subcellular location">
    <subcellularLocation>
        <location evidence="1">Cell membrane</location>
        <topology evidence="1">Multi-pass membrane protein</topology>
    </subcellularLocation>
</comment>
<feature type="domain" description="Type II secretion system protein GspF" evidence="7">
    <location>
        <begin position="99"/>
        <end position="226"/>
    </location>
</feature>
<dbReference type="RefSeq" id="WP_082715561.1">
    <property type="nucleotide sequence ID" value="NZ_KQ959487.1"/>
</dbReference>
<evidence type="ECO:0000256" key="4">
    <source>
        <dbReference type="ARBA" id="ARBA00022989"/>
    </source>
</evidence>
<keyword evidence="3 6" id="KW-0812">Transmembrane</keyword>
<evidence type="ECO:0000313" key="8">
    <source>
        <dbReference type="EMBL" id="KXB35109.1"/>
    </source>
</evidence>
<evidence type="ECO:0000256" key="2">
    <source>
        <dbReference type="ARBA" id="ARBA00022475"/>
    </source>
</evidence>
<comment type="caution">
    <text evidence="8">The sequence shown here is derived from an EMBL/GenBank/DDBJ whole genome shotgun (WGS) entry which is preliminary data.</text>
</comment>
<reference evidence="9" key="1">
    <citation type="submission" date="2016-01" db="EMBL/GenBank/DDBJ databases">
        <authorList>
            <person name="Mitreva M."/>
            <person name="Pepin K.H."/>
            <person name="Mihindukulasuriya K.A."/>
            <person name="Fulton R."/>
            <person name="Fronick C."/>
            <person name="O'Laughlin M."/>
            <person name="Miner T."/>
            <person name="Herter B."/>
            <person name="Rosa B.A."/>
            <person name="Cordes M."/>
            <person name="Tomlinson C."/>
            <person name="Wollam A."/>
            <person name="Palsikar V.B."/>
            <person name="Mardis E.R."/>
            <person name="Wilson R.K."/>
        </authorList>
    </citation>
    <scope>NUCLEOTIDE SEQUENCE [LARGE SCALE GENOMIC DNA]</scope>
    <source>
        <strain evidence="9">DNF00019</strain>
    </source>
</reference>
<evidence type="ECO:0000259" key="7">
    <source>
        <dbReference type="Pfam" id="PF00482"/>
    </source>
</evidence>